<dbReference type="Proteomes" id="UP000681794">
    <property type="component" value="Chromosome"/>
</dbReference>
<evidence type="ECO:0000313" key="1">
    <source>
        <dbReference type="EMBL" id="QWS33073.1"/>
    </source>
</evidence>
<name>A0ACD1E299_9MICO</name>
<evidence type="ECO:0000313" key="2">
    <source>
        <dbReference type="Proteomes" id="UP000681794"/>
    </source>
</evidence>
<dbReference type="EMBL" id="CP076544">
    <property type="protein sequence ID" value="QWS33073.1"/>
    <property type="molecule type" value="Genomic_DNA"/>
</dbReference>
<keyword evidence="2" id="KW-1185">Reference proteome</keyword>
<accession>A0ACD1E299</accession>
<proteinExistence type="predicted"/>
<sequence length="192" mass="21432">MIDEPDDGPLWARAQRDDGAAFAELFDRHRPRIHRRATSLLADAHDAEDVTAAVFYELWRKRRSVVLVAGSVAPWLLVTTVSVARNSRRATMRYRRLLADLPRGDDHTAAVDAEDLEVRDRLRATVRSLSPTDAALLVLTGVEDVPVWQAAEAVGLKPSAARVRLHRLRRRLRADLHDLAPSVRTTPEGSPS</sequence>
<reference evidence="1" key="1">
    <citation type="submission" date="2021-06" db="EMBL/GenBank/DDBJ databases">
        <authorList>
            <person name="Ellington A.J."/>
            <person name="Bryan N.C."/>
            <person name="Christner B.C."/>
            <person name="Reisch C.R."/>
        </authorList>
    </citation>
    <scope>NUCLEOTIDE SEQUENCE</scope>
    <source>
        <strain evidence="1">L6-1</strain>
    </source>
</reference>
<gene>
    <name evidence="1" type="ORF">KM842_12555</name>
</gene>
<organism evidence="1 2">
    <name type="scientific">Curtobacterium aetherium</name>
    <dbReference type="NCBI Taxonomy" id="2841594"/>
    <lineage>
        <taxon>Bacteria</taxon>
        <taxon>Bacillati</taxon>
        <taxon>Actinomycetota</taxon>
        <taxon>Actinomycetes</taxon>
        <taxon>Micrococcales</taxon>
        <taxon>Microbacteriaceae</taxon>
        <taxon>Curtobacterium</taxon>
    </lineage>
</organism>
<protein>
    <submittedName>
        <fullName evidence="1">Sigma-70 family RNA polymerase sigma factor</fullName>
    </submittedName>
</protein>